<gene>
    <name evidence="2" type="ORF">DES47_11830</name>
</gene>
<dbReference type="AlphaFoldDB" id="A0A4R6QDP9"/>
<dbReference type="EMBL" id="SNXS01000018">
    <property type="protein sequence ID" value="TDP59559.1"/>
    <property type="molecule type" value="Genomic_DNA"/>
</dbReference>
<name>A0A4R6QDP9_9BURK</name>
<keyword evidence="3" id="KW-1185">Reference proteome</keyword>
<dbReference type="InParanoid" id="A0A4R6QDP9"/>
<sequence>MSDPNAALQTQLRNIETKTGHNLASFRQLLAASGLAKHGEKRNLLMQTLGLGYGDANTVVTLASQDPTPAAEADPLDAIYTGPKAHLRPLHEAVIAAINAFGPYEIAPKKANVSLRRKKQFATLGPATKDVLELGLNVKQLPIHARLKVIPPGGMCQYSTRLGRPEDIDADLLAWLRAAFDAAG</sequence>
<evidence type="ECO:0000313" key="2">
    <source>
        <dbReference type="EMBL" id="TDP59559.1"/>
    </source>
</evidence>
<accession>A0A4R6QDP9</accession>
<feature type="domain" description="DUF5655" evidence="1">
    <location>
        <begin position="77"/>
        <end position="181"/>
    </location>
</feature>
<dbReference type="InterPro" id="IPR025629">
    <property type="entry name" value="DUF4287"/>
</dbReference>
<organism evidence="2 3">
    <name type="scientific">Roseateles toxinivorans</name>
    <dbReference type="NCBI Taxonomy" id="270368"/>
    <lineage>
        <taxon>Bacteria</taxon>
        <taxon>Pseudomonadati</taxon>
        <taxon>Pseudomonadota</taxon>
        <taxon>Betaproteobacteria</taxon>
        <taxon>Burkholderiales</taxon>
        <taxon>Sphaerotilaceae</taxon>
        <taxon>Roseateles</taxon>
    </lineage>
</organism>
<protein>
    <submittedName>
        <fullName evidence="2">Uncharacterized protein DUF4287</fullName>
    </submittedName>
</protein>
<evidence type="ECO:0000259" key="1">
    <source>
        <dbReference type="Pfam" id="PF18899"/>
    </source>
</evidence>
<dbReference type="InterPro" id="IPR043714">
    <property type="entry name" value="DUF5655"/>
</dbReference>
<reference evidence="2 3" key="1">
    <citation type="submission" date="2019-03" db="EMBL/GenBank/DDBJ databases">
        <title>Genomic Encyclopedia of Type Strains, Phase IV (KMG-IV): sequencing the most valuable type-strain genomes for metagenomic binning, comparative biology and taxonomic classification.</title>
        <authorList>
            <person name="Goeker M."/>
        </authorList>
    </citation>
    <scope>NUCLEOTIDE SEQUENCE [LARGE SCALE GENOMIC DNA]</scope>
    <source>
        <strain evidence="2 3">DSM 16998</strain>
    </source>
</reference>
<evidence type="ECO:0000313" key="3">
    <source>
        <dbReference type="Proteomes" id="UP000295361"/>
    </source>
</evidence>
<comment type="caution">
    <text evidence="2">The sequence shown here is derived from an EMBL/GenBank/DDBJ whole genome shotgun (WGS) entry which is preliminary data.</text>
</comment>
<dbReference type="Proteomes" id="UP000295361">
    <property type="component" value="Unassembled WGS sequence"/>
</dbReference>
<dbReference type="OrthoDB" id="9809825at2"/>
<dbReference type="Pfam" id="PF14117">
    <property type="entry name" value="DUF4287"/>
    <property type="match status" value="1"/>
</dbReference>
<dbReference type="RefSeq" id="WP_133704085.1">
    <property type="nucleotide sequence ID" value="NZ_SNXS01000018.1"/>
</dbReference>
<dbReference type="Pfam" id="PF18899">
    <property type="entry name" value="DUF5655"/>
    <property type="match status" value="1"/>
</dbReference>
<proteinExistence type="predicted"/>